<dbReference type="EMBL" id="EF140788">
    <property type="protein sequence ID" value="ABM53209.1"/>
    <property type="molecule type" value="Genomic_DNA"/>
</dbReference>
<feature type="transmembrane region" description="Helical" evidence="16">
    <location>
        <begin position="92"/>
        <end position="109"/>
    </location>
</feature>
<keyword evidence="9" id="KW-0249">Electron transport</keyword>
<keyword evidence="10 16" id="KW-1133">Transmembrane helix</keyword>
<proteinExistence type="inferred from homology"/>
<keyword evidence="12 16" id="KW-0830">Ubiquinone</keyword>
<evidence type="ECO:0000256" key="1">
    <source>
        <dbReference type="ARBA" id="ARBA00004448"/>
    </source>
</evidence>
<evidence type="ECO:0000256" key="3">
    <source>
        <dbReference type="ARBA" id="ARBA00021096"/>
    </source>
</evidence>
<keyword evidence="7" id="KW-0999">Mitochondrion inner membrane</keyword>
<feature type="transmembrane region" description="Helical" evidence="16">
    <location>
        <begin position="214"/>
        <end position="235"/>
    </location>
</feature>
<feature type="transmembrane region" description="Helical" evidence="16">
    <location>
        <begin position="59"/>
        <end position="80"/>
    </location>
</feature>
<feature type="transmembrane region" description="Helical" evidence="16">
    <location>
        <begin position="115"/>
        <end position="133"/>
    </location>
</feature>
<keyword evidence="13 16" id="KW-0496">Mitochondrion</keyword>
<evidence type="ECO:0000256" key="10">
    <source>
        <dbReference type="ARBA" id="ARBA00022989"/>
    </source>
</evidence>
<dbReference type="EC" id="7.1.1.2" evidence="2 16"/>
<feature type="transmembrane region" description="Helical" evidence="16">
    <location>
        <begin position="273"/>
        <end position="298"/>
    </location>
</feature>
<dbReference type="GO" id="GO:0005743">
    <property type="term" value="C:mitochondrial inner membrane"/>
    <property type="evidence" value="ECO:0007669"/>
    <property type="project" value="UniProtKB-SubCell"/>
</dbReference>
<dbReference type="PANTHER" id="PTHR42829">
    <property type="entry name" value="NADH-UBIQUINONE OXIDOREDUCTASE CHAIN 5"/>
    <property type="match status" value="1"/>
</dbReference>
<comment type="subcellular location">
    <subcellularLocation>
        <location evidence="1">Mitochondrion inner membrane</location>
        <topology evidence="1">Multi-pass membrane protein</topology>
    </subcellularLocation>
</comment>
<evidence type="ECO:0000259" key="17">
    <source>
        <dbReference type="Pfam" id="PF00361"/>
    </source>
</evidence>
<dbReference type="Pfam" id="PF00361">
    <property type="entry name" value="Proton_antipo_M"/>
    <property type="match status" value="1"/>
</dbReference>
<keyword evidence="6 16" id="KW-0812">Transmembrane</keyword>
<feature type="transmembrane region" description="Helical" evidence="16">
    <location>
        <begin position="145"/>
        <end position="163"/>
    </location>
</feature>
<evidence type="ECO:0000256" key="11">
    <source>
        <dbReference type="ARBA" id="ARBA00023027"/>
    </source>
</evidence>
<feature type="transmembrane region" description="Helical" evidence="16">
    <location>
        <begin position="333"/>
        <end position="357"/>
    </location>
</feature>
<dbReference type="InterPro" id="IPR001750">
    <property type="entry name" value="ND/Mrp_TM"/>
</dbReference>
<evidence type="ECO:0000256" key="16">
    <source>
        <dbReference type="RuleBase" id="RU003404"/>
    </source>
</evidence>
<dbReference type="GO" id="GO:0042773">
    <property type="term" value="P:ATP synthesis coupled electron transport"/>
    <property type="evidence" value="ECO:0007669"/>
    <property type="project" value="InterPro"/>
</dbReference>
<evidence type="ECO:0000256" key="9">
    <source>
        <dbReference type="ARBA" id="ARBA00022982"/>
    </source>
</evidence>
<organism evidence="20">
    <name type="scientific">Cephalothrix rufifrons</name>
    <dbReference type="NCBI Taxonomy" id="166042"/>
    <lineage>
        <taxon>Eukaryota</taxon>
        <taxon>Metazoa</taxon>
        <taxon>Spiralia</taxon>
        <taxon>Lophotrochozoa</taxon>
        <taxon>Nemertea</taxon>
        <taxon>Palaeonemertea</taxon>
        <taxon>Archinemertea</taxon>
        <taxon>Cephalotrichidae</taxon>
        <taxon>Cephalothrix</taxon>
    </lineage>
</organism>
<dbReference type="GO" id="GO:0008137">
    <property type="term" value="F:NADH dehydrogenase (ubiquinone) activity"/>
    <property type="evidence" value="ECO:0007669"/>
    <property type="project" value="UniProtKB-EC"/>
</dbReference>
<keyword evidence="8" id="KW-1278">Translocase</keyword>
<comment type="function">
    <text evidence="16">Core subunit of the mitochondrial membrane respiratory chain NADH dehydrogenase (Complex I) which catalyzes electron transfer from NADH through the respiratory chain, using ubiquinone as an electron acceptor. Essential for the catalytic activity and assembly of complex I.</text>
</comment>
<name>A1YWB9_9BILA</name>
<feature type="transmembrane region" description="Helical" evidence="16">
    <location>
        <begin position="169"/>
        <end position="193"/>
    </location>
</feature>
<evidence type="ECO:0000256" key="15">
    <source>
        <dbReference type="ARBA" id="ARBA00049551"/>
    </source>
</evidence>
<evidence type="ECO:0000256" key="4">
    <source>
        <dbReference type="ARBA" id="ARBA00022448"/>
    </source>
</evidence>
<evidence type="ECO:0000256" key="13">
    <source>
        <dbReference type="ARBA" id="ARBA00023128"/>
    </source>
</evidence>
<protein>
    <recommendedName>
        <fullName evidence="3 16">NADH-ubiquinone oxidoreductase chain 5</fullName>
        <ecNumber evidence="2 16">7.1.1.2</ecNumber>
    </recommendedName>
</protein>
<sequence>MFWWGYYLSSVASFFLYFLSFFVGTMLIKMLLSGKVYFVEWCLMDFLPVDVNMSFVFDWIGMSFSSLVLFISASVLWFSSSYMEGDLNLRRFIWLVLLFVASMNLLVYIPNLIAILLGWDGLGLVSFLLVIYYQNYKSFSAGMLTVLMNRIGDVMLLLSIGWFVVQGHWNIFCCFSSTYSFVLMICVMLAAMTKSAQIPFSSWLPAAMAAPTPVSALVHSSTLVTAGVFLLIRFFNFLSEYEYFCYLLMFISVITMFMAGLSANMESDLKKIIALSTLSQLGVMMFSLSMSLPLLALFHLYTHALFKALLFLCAGSVIHACQHVQDLRFVGSLSMQMPVSISCLNIANMALCGSPFLAGFYSKDMILESFVFNPWNFLMFFMVFLATGFTASYSIRLSVISLWNTFSFFPFHNLSDEDYRMITPMMFLVTGAIISGSVFSWFFFDFFSLIMLPMILKVFALFSTITGGILGWQISNSVNVFSKSNFSLFGYSSVSMWYLVYLSTQYIIYFPLKLSFNFLYFLDRGWNEIFGGKGLGLITKQSSSYVISWQTSIYMIYMSLMVMSYVIMFFIMLVFFN</sequence>
<geneLocation type="mitochondrion" evidence="20"/>
<gene>
    <name evidence="20" type="primary">nad5</name>
</gene>
<dbReference type="InterPro" id="IPR001516">
    <property type="entry name" value="Proton_antipo_N"/>
</dbReference>
<dbReference type="GO" id="GO:0015990">
    <property type="term" value="P:electron transport coupled proton transport"/>
    <property type="evidence" value="ECO:0007669"/>
    <property type="project" value="TreeGrafter"/>
</dbReference>
<keyword evidence="5" id="KW-0679">Respiratory chain</keyword>
<feature type="transmembrane region" description="Helical" evidence="16">
    <location>
        <begin position="486"/>
        <end position="509"/>
    </location>
</feature>
<reference evidence="20" key="1">
    <citation type="journal article" date="2007" name="Mol. Phylogenet. Evol.">
        <title>The partial mitochondrial genome of the Cephalothrix rufifrons (Nemertea, Palaeonemertea): characterization and implications for the phylogenetic position of Nemertea.</title>
        <authorList>
            <person name="Turbeville J.M."/>
            <person name="Smith D.M."/>
        </authorList>
    </citation>
    <scope>NUCLEOTIDE SEQUENCE</scope>
</reference>
<dbReference type="AlphaFoldDB" id="A1YWB9"/>
<feature type="domain" description="NADH-Ubiquinone oxidoreductase (complex I) chain 5 N-terminal" evidence="18">
    <location>
        <begin position="49"/>
        <end position="92"/>
    </location>
</feature>
<dbReference type="Pfam" id="PF00662">
    <property type="entry name" value="Proton_antipo_N"/>
    <property type="match status" value="1"/>
</dbReference>
<evidence type="ECO:0000313" key="20">
    <source>
        <dbReference type="EMBL" id="ABM53209.1"/>
    </source>
</evidence>
<dbReference type="InterPro" id="IPR010934">
    <property type="entry name" value="NADH_DH_su5_C"/>
</dbReference>
<comment type="catalytic activity">
    <reaction evidence="15 16">
        <text>a ubiquinone + NADH + 5 H(+)(in) = a ubiquinol + NAD(+) + 4 H(+)(out)</text>
        <dbReference type="Rhea" id="RHEA:29091"/>
        <dbReference type="Rhea" id="RHEA-COMP:9565"/>
        <dbReference type="Rhea" id="RHEA-COMP:9566"/>
        <dbReference type="ChEBI" id="CHEBI:15378"/>
        <dbReference type="ChEBI" id="CHEBI:16389"/>
        <dbReference type="ChEBI" id="CHEBI:17976"/>
        <dbReference type="ChEBI" id="CHEBI:57540"/>
        <dbReference type="ChEBI" id="CHEBI:57945"/>
        <dbReference type="EC" id="7.1.1.2"/>
    </reaction>
</comment>
<dbReference type="GO" id="GO:0003954">
    <property type="term" value="F:NADH dehydrogenase activity"/>
    <property type="evidence" value="ECO:0007669"/>
    <property type="project" value="TreeGrafter"/>
</dbReference>
<keyword evidence="4 16" id="KW-0813">Transport</keyword>
<feature type="domain" description="NADH:quinone oxidoreductase/Mrp antiporter transmembrane" evidence="17">
    <location>
        <begin position="111"/>
        <end position="385"/>
    </location>
</feature>
<evidence type="ECO:0000256" key="14">
    <source>
        <dbReference type="ARBA" id="ARBA00023136"/>
    </source>
</evidence>
<evidence type="ECO:0000256" key="8">
    <source>
        <dbReference type="ARBA" id="ARBA00022967"/>
    </source>
</evidence>
<evidence type="ECO:0000256" key="7">
    <source>
        <dbReference type="ARBA" id="ARBA00022792"/>
    </source>
</evidence>
<evidence type="ECO:0000259" key="19">
    <source>
        <dbReference type="Pfam" id="PF06455"/>
    </source>
</evidence>
<evidence type="ECO:0000256" key="6">
    <source>
        <dbReference type="ARBA" id="ARBA00022692"/>
    </source>
</evidence>
<feature type="domain" description="NADH dehydrogenase subunit 5 C-terminal" evidence="19">
    <location>
        <begin position="393"/>
        <end position="572"/>
    </location>
</feature>
<feature type="transmembrane region" description="Helical" evidence="16">
    <location>
        <begin position="241"/>
        <end position="261"/>
    </location>
</feature>
<dbReference type="PRINTS" id="PR01434">
    <property type="entry name" value="NADHDHGNASE5"/>
</dbReference>
<dbReference type="Pfam" id="PF06455">
    <property type="entry name" value="NADH5_C"/>
    <property type="match status" value="1"/>
</dbReference>
<feature type="transmembrane region" description="Helical" evidence="16">
    <location>
        <begin position="450"/>
        <end position="474"/>
    </location>
</feature>
<evidence type="ECO:0000256" key="5">
    <source>
        <dbReference type="ARBA" id="ARBA00022660"/>
    </source>
</evidence>
<evidence type="ECO:0000256" key="2">
    <source>
        <dbReference type="ARBA" id="ARBA00012944"/>
    </source>
</evidence>
<accession>A1YWB9</accession>
<dbReference type="InterPro" id="IPR003945">
    <property type="entry name" value="NU5C-like"/>
</dbReference>
<feature type="transmembrane region" description="Helical" evidence="16">
    <location>
        <begin position="377"/>
        <end position="403"/>
    </location>
</feature>
<keyword evidence="11 16" id="KW-0520">NAD</keyword>
<keyword evidence="14 16" id="KW-0472">Membrane</keyword>
<feature type="transmembrane region" description="Helical" evidence="16">
    <location>
        <begin position="424"/>
        <end position="444"/>
    </location>
</feature>
<evidence type="ECO:0000259" key="18">
    <source>
        <dbReference type="Pfam" id="PF00662"/>
    </source>
</evidence>
<comment type="similarity">
    <text evidence="16">Belongs to the complex I subunit 5 family.</text>
</comment>
<dbReference type="PANTHER" id="PTHR42829:SF2">
    <property type="entry name" value="NADH-UBIQUINONE OXIDOREDUCTASE CHAIN 5"/>
    <property type="match status" value="1"/>
</dbReference>
<evidence type="ECO:0000256" key="12">
    <source>
        <dbReference type="ARBA" id="ARBA00023075"/>
    </source>
</evidence>
<feature type="transmembrane region" description="Helical" evidence="16">
    <location>
        <begin position="554"/>
        <end position="576"/>
    </location>
</feature>